<evidence type="ECO:0000313" key="1">
    <source>
        <dbReference type="EMBL" id="MDY5141222.1"/>
    </source>
</evidence>
<dbReference type="EMBL" id="JAWNFV010000017">
    <property type="protein sequence ID" value="MDY5141222.1"/>
    <property type="molecule type" value="Genomic_DNA"/>
</dbReference>
<reference evidence="1 3" key="1">
    <citation type="submission" date="2023-10" db="EMBL/GenBank/DDBJ databases">
        <title>Whole Genome based description of the genera Actinobaculum and Actinotignum reveals a complex phylogenetic relationship within the species included in the genus Actinotignum.</title>
        <authorList>
            <person name="Jensen C.S."/>
            <person name="Dargis R."/>
            <person name="Kemp M."/>
            <person name="Christensen J.J."/>
        </authorList>
    </citation>
    <scope>NUCLEOTIDE SEQUENCE</scope>
    <source>
        <strain evidence="2 3">SLA_B089</strain>
        <strain evidence="1">SLA_B245</strain>
    </source>
</reference>
<dbReference type="EMBL" id="JAWNFY010000028">
    <property type="protein sequence ID" value="MDY5147076.1"/>
    <property type="molecule type" value="Genomic_DNA"/>
</dbReference>
<keyword evidence="3" id="KW-1185">Reference proteome</keyword>
<dbReference type="RefSeq" id="WP_087070104.1">
    <property type="nucleotide sequence ID" value="NZ_CAUPFC010000012.1"/>
</dbReference>
<comment type="caution">
    <text evidence="1">The sequence shown here is derived from an EMBL/GenBank/DDBJ whole genome shotgun (WGS) entry which is preliminary data.</text>
</comment>
<dbReference type="Proteomes" id="UP001284901">
    <property type="component" value="Unassembled WGS sequence"/>
</dbReference>
<protein>
    <recommendedName>
        <fullName evidence="5">Toxin-antitoxin system protein</fullName>
    </recommendedName>
</protein>
<name>A0AAW9HP57_9ACTO</name>
<sequence>MENDPFFLTLPEGLPVRENMDDQAFNSMMARGYAQAINGDSYPIAEVFAELEEGIIS</sequence>
<evidence type="ECO:0000313" key="2">
    <source>
        <dbReference type="EMBL" id="MDY5147076.1"/>
    </source>
</evidence>
<evidence type="ECO:0000313" key="3">
    <source>
        <dbReference type="Proteomes" id="UP001284901"/>
    </source>
</evidence>
<evidence type="ECO:0008006" key="5">
    <source>
        <dbReference type="Google" id="ProtNLM"/>
    </source>
</evidence>
<dbReference type="GeneID" id="92813326"/>
<organism evidence="1 4">
    <name type="scientific">Actinotignum timonense</name>
    <dbReference type="NCBI Taxonomy" id="1870995"/>
    <lineage>
        <taxon>Bacteria</taxon>
        <taxon>Bacillati</taxon>
        <taxon>Actinomycetota</taxon>
        <taxon>Actinomycetes</taxon>
        <taxon>Actinomycetales</taxon>
        <taxon>Actinomycetaceae</taxon>
        <taxon>Actinotignum</taxon>
    </lineage>
</organism>
<dbReference type="AlphaFoldDB" id="A0AAW9HP57"/>
<proteinExistence type="predicted"/>
<evidence type="ECO:0000313" key="4">
    <source>
        <dbReference type="Proteomes" id="UP001288320"/>
    </source>
</evidence>
<gene>
    <name evidence="1" type="ORF">R6G74_07890</name>
    <name evidence="2" type="ORF">R6P33_08610</name>
</gene>
<accession>A0AAW9HP57</accession>
<dbReference type="Proteomes" id="UP001288320">
    <property type="component" value="Unassembled WGS sequence"/>
</dbReference>